<gene>
    <name evidence="2" type="ORF">EgrG_001025200</name>
</gene>
<dbReference type="WBParaSite" id="EgrG_001025200">
    <property type="protein sequence ID" value="EgrG_001025200"/>
    <property type="gene ID" value="EgrG_001025200"/>
</dbReference>
<accession>A0A068WIP6</accession>
<reference evidence="2 3" key="1">
    <citation type="journal article" date="2013" name="Nature">
        <title>The genomes of four tapeworm species reveal adaptations to parasitism.</title>
        <authorList>
            <person name="Tsai I.J."/>
            <person name="Zarowiecki M."/>
            <person name="Holroyd N."/>
            <person name="Garciarrubio A."/>
            <person name="Sanchez-Flores A."/>
            <person name="Brooks K.L."/>
            <person name="Tracey A."/>
            <person name="Bobes R.J."/>
            <person name="Fragoso G."/>
            <person name="Sciutto E."/>
            <person name="Aslett M."/>
            <person name="Beasley H."/>
            <person name="Bennett H.M."/>
            <person name="Cai J."/>
            <person name="Camicia F."/>
            <person name="Clark R."/>
            <person name="Cucher M."/>
            <person name="De Silva N."/>
            <person name="Day T.A."/>
            <person name="Deplazes P."/>
            <person name="Estrada K."/>
            <person name="Fernandez C."/>
            <person name="Holland P.W."/>
            <person name="Hou J."/>
            <person name="Hu S."/>
            <person name="Huckvale T."/>
            <person name="Hung S.S."/>
            <person name="Kamenetzky L."/>
            <person name="Keane J.A."/>
            <person name="Kiss F."/>
            <person name="Koziol U."/>
            <person name="Lambert O."/>
            <person name="Liu K."/>
            <person name="Luo X."/>
            <person name="Luo Y."/>
            <person name="Macchiaroli N."/>
            <person name="Nichol S."/>
            <person name="Paps J."/>
            <person name="Parkinson J."/>
            <person name="Pouchkina-Stantcheva N."/>
            <person name="Riddiford N."/>
            <person name="Rosenzvit M."/>
            <person name="Salinas G."/>
            <person name="Wasmuth J.D."/>
            <person name="Zamanian M."/>
            <person name="Zheng Y."/>
            <person name="Cai X."/>
            <person name="Soberon X."/>
            <person name="Olson P.D."/>
            <person name="Laclette J.P."/>
            <person name="Brehm K."/>
            <person name="Berriman M."/>
            <person name="Garciarrubio A."/>
            <person name="Bobes R.J."/>
            <person name="Fragoso G."/>
            <person name="Sanchez-Flores A."/>
            <person name="Estrada K."/>
            <person name="Cevallos M.A."/>
            <person name="Morett E."/>
            <person name="Gonzalez V."/>
            <person name="Portillo T."/>
            <person name="Ochoa-Leyva A."/>
            <person name="Jose M.V."/>
            <person name="Sciutto E."/>
            <person name="Landa A."/>
            <person name="Jimenez L."/>
            <person name="Valdes V."/>
            <person name="Carrero J.C."/>
            <person name="Larralde C."/>
            <person name="Morales-Montor J."/>
            <person name="Limon-Lason J."/>
            <person name="Soberon X."/>
            <person name="Laclette J.P."/>
        </authorList>
    </citation>
    <scope>NUCLEOTIDE SEQUENCE [LARGE SCALE GENOMIC DNA]</scope>
</reference>
<keyword evidence="1" id="KW-0732">Signal</keyword>
<evidence type="ECO:0000313" key="2">
    <source>
        <dbReference type="EMBL" id="CDS17494.1"/>
    </source>
</evidence>
<reference evidence="4" key="3">
    <citation type="submission" date="2020-10" db="UniProtKB">
        <authorList>
            <consortium name="WormBaseParasite"/>
        </authorList>
    </citation>
    <scope>IDENTIFICATION</scope>
</reference>
<name>A0A068WIP6_ECHGR</name>
<organism evidence="2">
    <name type="scientific">Echinococcus granulosus</name>
    <name type="common">Hydatid tapeworm</name>
    <dbReference type="NCBI Taxonomy" id="6210"/>
    <lineage>
        <taxon>Eukaryota</taxon>
        <taxon>Metazoa</taxon>
        <taxon>Spiralia</taxon>
        <taxon>Lophotrochozoa</taxon>
        <taxon>Platyhelminthes</taxon>
        <taxon>Cestoda</taxon>
        <taxon>Eucestoda</taxon>
        <taxon>Cyclophyllidea</taxon>
        <taxon>Taeniidae</taxon>
        <taxon>Echinococcus</taxon>
        <taxon>Echinococcus granulosus group</taxon>
    </lineage>
</organism>
<protein>
    <submittedName>
        <fullName evidence="2 4">Expressed protein</fullName>
    </submittedName>
</protein>
<reference evidence="2" key="2">
    <citation type="submission" date="2014-06" db="EMBL/GenBank/DDBJ databases">
        <authorList>
            <person name="Aslett M."/>
        </authorList>
    </citation>
    <scope>NUCLEOTIDE SEQUENCE</scope>
</reference>
<evidence type="ECO:0000313" key="3">
    <source>
        <dbReference type="Proteomes" id="UP000492820"/>
    </source>
</evidence>
<evidence type="ECO:0000313" key="4">
    <source>
        <dbReference type="WBParaSite" id="EgrG_001025200"/>
    </source>
</evidence>
<dbReference type="AlphaFoldDB" id="A0A068WIP6"/>
<sequence length="69" mass="7647">MQACNSPILLCVINAMDLLFLSSTYDFNTPGEKRPSGGGHLLFGKHLDLLLVIDHLEDEKCNRFLGRAS</sequence>
<proteinExistence type="predicted"/>
<evidence type="ECO:0000256" key="1">
    <source>
        <dbReference type="SAM" id="SignalP"/>
    </source>
</evidence>
<dbReference type="Proteomes" id="UP000492820">
    <property type="component" value="Unassembled WGS sequence"/>
</dbReference>
<feature type="signal peptide" evidence="1">
    <location>
        <begin position="1"/>
        <end position="23"/>
    </location>
</feature>
<feature type="chain" id="PRO_5035983549" evidence="1">
    <location>
        <begin position="24"/>
        <end position="69"/>
    </location>
</feature>
<dbReference type="EMBL" id="LK028577">
    <property type="protein sequence ID" value="CDS17494.1"/>
    <property type="molecule type" value="Genomic_DNA"/>
</dbReference>